<evidence type="ECO:0000256" key="1">
    <source>
        <dbReference type="SAM" id="MobiDB-lite"/>
    </source>
</evidence>
<evidence type="ECO:0000313" key="3">
    <source>
        <dbReference type="Proteomes" id="UP000377595"/>
    </source>
</evidence>
<feature type="compositionally biased region" description="Basic and acidic residues" evidence="1">
    <location>
        <begin position="314"/>
        <end position="325"/>
    </location>
</feature>
<feature type="region of interest" description="Disordered" evidence="1">
    <location>
        <begin position="304"/>
        <end position="325"/>
    </location>
</feature>
<feature type="region of interest" description="Disordered" evidence="1">
    <location>
        <begin position="591"/>
        <end position="610"/>
    </location>
</feature>
<feature type="compositionally biased region" description="Basic and acidic residues" evidence="1">
    <location>
        <begin position="1290"/>
        <end position="1301"/>
    </location>
</feature>
<feature type="region of interest" description="Disordered" evidence="1">
    <location>
        <begin position="1315"/>
        <end position="1346"/>
    </location>
</feature>
<proteinExistence type="predicted"/>
<feature type="region of interest" description="Disordered" evidence="1">
    <location>
        <begin position="340"/>
        <end position="363"/>
    </location>
</feature>
<feature type="compositionally biased region" description="Basic and acidic residues" evidence="1">
    <location>
        <begin position="1224"/>
        <end position="1233"/>
    </location>
</feature>
<evidence type="ECO:0000313" key="2">
    <source>
        <dbReference type="EMBL" id="GES19338.1"/>
    </source>
</evidence>
<gene>
    <name evidence="2" type="ORF">Aple_022340</name>
</gene>
<comment type="caution">
    <text evidence="2">The sequence shown here is derived from an EMBL/GenBank/DDBJ whole genome shotgun (WGS) entry which is preliminary data.</text>
</comment>
<reference evidence="2 3" key="1">
    <citation type="submission" date="2019-10" db="EMBL/GenBank/DDBJ databases">
        <title>Whole genome shotgun sequence of Acrocarpospora pleiomorpha NBRC 16267.</title>
        <authorList>
            <person name="Ichikawa N."/>
            <person name="Kimura A."/>
            <person name="Kitahashi Y."/>
            <person name="Komaki H."/>
            <person name="Oguchi A."/>
        </authorList>
    </citation>
    <scope>NUCLEOTIDE SEQUENCE [LARGE SCALE GENOMIC DNA]</scope>
    <source>
        <strain evidence="2 3">NBRC 16267</strain>
    </source>
</reference>
<feature type="compositionally biased region" description="Basic and acidic residues" evidence="1">
    <location>
        <begin position="1478"/>
        <end position="1507"/>
    </location>
</feature>
<feature type="region of interest" description="Disordered" evidence="1">
    <location>
        <begin position="1439"/>
        <end position="1458"/>
    </location>
</feature>
<accession>A0A5M3XMD6</accession>
<sequence length="1734" mass="181986">MCGGEFVGGEQVEGGHRLGRVCGECAEDAYQAVGDAVDRGGSESLGVVLEDQVEAAARLHDESQRIVHGVVESVAGDPDSSRRVGEVGFGRIVLEDHEAVEQVAAAGVPGEPMEFGQAEVLVVEQGGLLLLEAFEQLAQGRGGTPAETRGQRVDEQADHGFDAFDFGVAAGDRGAEHHVLPARRPADQQPPGRLDHGAERDPVFPRPAREAGGDVLAQLHTYLTGHRGSGDDRAGDQTGRLVDPGEGALPDLAGGILVPLPQPPQVDQVGRDLRQLRGGPVERHQLPVQDRQRPAVRDDVVEGQHEPALAGVDPHQRESDERRATEIERRGPLLRHHRLHRGSRDLTPGKFQPGGDDLHRQPIGAEPEAGAQRSMPFQQSLGGASQRRPVHRAGQLDDLLHDVGVRVRPVDQRVEEEALLERAQRQQFLHRHRVIALHAREFLVRQFHQWLDGLFDVDPVHRDRGQRGHRSMPEHVPGGQPEPGLASPDQQPDCGDAVPAEGEEVVVDRGRVHAEHLRVQPAEQLLTRIPRGTTGTQRPIVGSRKRRRVDLAARRDRNAIDRNESGRNHVVRQPFRGVCPQSPHQGGDITERRGSVGQPHGTIQPIGGEPGRRILSGPVRVLSGPLRSLSEFLRTLSGLLRILKWRLQILRGLLGEDRVEAAVVGVAGPGEDQPVTEPVGEGVQGFGVRAWYGRGRSAVVLDGGESRQVVGQPDVGDAGDPQVGRVGRETGFEGGEAAQGGPGDFGGVGRGGVAGWSVLRAGDEPGGGGVGRWSVLRSRSEPEGSGVARRSVLRAGGEPGRSGVAGWSVLRSRSEPGRGSRGEPGVTRRSVRRDGGETGGGGAEERVVAVAGEFVVVGAALDSDVGGEAGEGGEVVGVEEEFAFPGHRAVDGGAECLLVGGGSGPAGFDGGAEAVEQAEVADVADEQGSAGGQQGGRLADDVGQVVGAREILRDRVDHDRVEGTCGEPGHVMCGLGPEFDPVGQVEGQLGAQGVDGFGGEVGAPVGVACRGDAGQQEAAADADLQDAAGAELGDAGDGGVTPFAHLLDGDGQPVVHAVPAGEVLLVALGSGRLVEEFVQVLPGADLVARVAGVQGGHDVRGEAAVAGAVLADHDGGLVDGRVGAQHGFDLAGLDAETADLHLGVGPAEELQPPVLPPADQVPGPVEALPRLAEGVGDETFRGEAGPPEVTTGQARAAQVELPGDSGGNRLEPRVQHVRPGARVGDADGHDRSGSDVGVAEAEGGVGGGLGRAVGVEHHAAAGVPGDEFGRDAFGSGEQGGRRRQAYAVGHRVEQRRGEDHERDAVGVRVVGERGARDAAFGGDDDEASAGEQAQAEIPEGDVETGRGELQDPAVRADAEPFALGGDEFGDTGVGEHDALGAAGGAGGVDDVGGVPGTQRAAVGLGGIVGRAVLQLTQRLRRVEHQDGQPVHTRKLARHVRGRDQAGRRGVAEHVGDPVRGIVGVQRQVRGPGLQHGHLGHDQLGRPGYGERDDPLRPRPARDQRVREPVGPLVQLRVGEPGLLEDQSDLVRPQPHLRGEHVRPGERRHGMSGGVPVEQDPAPLFEAQQLQLPDRRLGSILPVGQQPGVVPEHVIDGGCLQQIWPALHLDLAGFDLQREIQHPEPSNAALARFQDKSGVSRRGRGDLGGQVGEGRFRGDAQVQGPAVLVDREIGAAAVTVQQGRIRCERFLPLRGTDELPTPELHRFLDTGHRRPSLPNCMNRPQSGPDPCRVLR</sequence>
<feature type="region of interest" description="Disordered" evidence="1">
    <location>
        <begin position="1470"/>
        <end position="1507"/>
    </location>
</feature>
<keyword evidence="3" id="KW-1185">Reference proteome</keyword>
<feature type="region of interest" description="Disordered" evidence="1">
    <location>
        <begin position="462"/>
        <end position="493"/>
    </location>
</feature>
<feature type="region of interest" description="Disordered" evidence="1">
    <location>
        <begin position="180"/>
        <end position="209"/>
    </location>
</feature>
<feature type="region of interest" description="Disordered" evidence="1">
    <location>
        <begin position="1220"/>
        <end position="1242"/>
    </location>
</feature>
<dbReference type="EMBL" id="BLAF01000011">
    <property type="protein sequence ID" value="GES19338.1"/>
    <property type="molecule type" value="Genomic_DNA"/>
</dbReference>
<organism evidence="2 3">
    <name type="scientific">Acrocarpospora pleiomorpha</name>
    <dbReference type="NCBI Taxonomy" id="90975"/>
    <lineage>
        <taxon>Bacteria</taxon>
        <taxon>Bacillati</taxon>
        <taxon>Actinomycetota</taxon>
        <taxon>Actinomycetes</taxon>
        <taxon>Streptosporangiales</taxon>
        <taxon>Streptosporangiaceae</taxon>
        <taxon>Acrocarpospora</taxon>
    </lineage>
</organism>
<feature type="region of interest" description="Disordered" evidence="1">
    <location>
        <begin position="1707"/>
        <end position="1734"/>
    </location>
</feature>
<protein>
    <submittedName>
        <fullName evidence="2">Uncharacterized protein</fullName>
    </submittedName>
</protein>
<dbReference type="AntiFam" id="ANF00178">
    <property type="entry name" value="Shadow ORF (opposite dhbF)"/>
</dbReference>
<feature type="compositionally biased region" description="Basic and acidic residues" evidence="1">
    <location>
        <begin position="812"/>
        <end position="821"/>
    </location>
</feature>
<feature type="compositionally biased region" description="Basic and acidic residues" evidence="1">
    <location>
        <begin position="193"/>
        <end position="209"/>
    </location>
</feature>
<feature type="region of interest" description="Disordered" evidence="1">
    <location>
        <begin position="1635"/>
        <end position="1655"/>
    </location>
</feature>
<feature type="region of interest" description="Disordered" evidence="1">
    <location>
        <begin position="1262"/>
        <end position="1301"/>
    </location>
</feature>
<feature type="compositionally biased region" description="Basic and acidic residues" evidence="1">
    <location>
        <begin position="1441"/>
        <end position="1456"/>
    </location>
</feature>
<dbReference type="Proteomes" id="UP000377595">
    <property type="component" value="Unassembled WGS sequence"/>
</dbReference>
<name>A0A5M3XMD6_9ACTN</name>
<feature type="region of interest" description="Disordered" evidence="1">
    <location>
        <begin position="762"/>
        <end position="844"/>
    </location>
</feature>